<proteinExistence type="predicted"/>
<dbReference type="InterPro" id="IPR027417">
    <property type="entry name" value="P-loop_NTPase"/>
</dbReference>
<accession>A0A1Y5PXB3</accession>
<dbReference type="GO" id="GO:0004519">
    <property type="term" value="F:endonuclease activity"/>
    <property type="evidence" value="ECO:0007669"/>
    <property type="project" value="InterPro"/>
</dbReference>
<name>A0A1Y5PXB3_9SPHN</name>
<dbReference type="KEGG" id="sphu:SPPYR_0744"/>
<evidence type="ECO:0008006" key="2">
    <source>
        <dbReference type="Google" id="ProtNLM"/>
    </source>
</evidence>
<gene>
    <name evidence="1" type="ORF">SPPYR_0744</name>
</gene>
<evidence type="ECO:0000313" key="1">
    <source>
        <dbReference type="EMBL" id="SBV31864.1"/>
    </source>
</evidence>
<dbReference type="GO" id="GO:0009307">
    <property type="term" value="P:DNA restriction-modification system"/>
    <property type="evidence" value="ECO:0007669"/>
    <property type="project" value="InterPro"/>
</dbReference>
<sequence length="1090" mass="118432">MNLGPNIDETDASPPRLHIVAQSPTFPLLELGDYQFERLVRDLLAAEAAHRQDYDAATLMPQGADRGRDILLYRQGRLAGIVQCKRLKHRMRLSDIKYELIKYCLFAVRDPSIAPRGSKPGYRFWTAGELTEEAKQFFDDAAVQAKTLLALSPGDVENVRASLKSLSANREGQDEDALRRETLDAIDLARRLTLSHTGPSDIYALLRKHEGTRRAYFRSPDDGPPRASVLEVATLLDARRRQELAQFADAGAAGNNPFVPRAAIDEPFADFMASGSRLFVLVGGSGQGKTSWAAHLAESPPGNWSAHIVRAEDIAEADHNIVDTLKRDLQARPTGGTTMHDLAQSIWDWVDSGNHILVVDGLDRTRSAARDALPGWLRQSAQLTREHAVRLVLTSRRESWAAISADLPWQPPHLHAPGDARMSAELGALTHGEAERVYDAYGVATGRHGGRLLDSPSLIRRFAQLKDSDADKVVTRYDVLSADFEAMLVELGKRQGVTKVAATLVMGTFGDLLPDYPDGWVPLAALAAAGQQGPAVLDALVAGDRATIRGDDIRLESDDMIELVIGRRLSPDTAADLFYQRREEPLLVGGIAMMIARTEAQSVDAARDLLDTLLAVTPTGMSGALDAIARSLLEVRNPASFIEHAAAAVGRWRDTNLALGLSQLGEMIASIALPAADRLRLMWPLVANEDADDWRSKYWFAPGQAGRIVTAFASAAERAARESGPDVLDFLIERAGDADKASQAVARYLLHSAAEAAPDMALAKCWEAPRDGFDTAFAIAASSVPGAAARFLGSEQAASAPIEELVSRLHELAGREPIGRIRPPSAEDVMFAVERLLPRAGEPQQEALLLIAALRYEANDGRRSRLVALWDHVETSDYWDALSVLGDGEQERLVAALITGADSSHDRTYLLGASGAHRLGGAVYSTFMAHLETLYRQEPELAHPIALAVEGMLYEVPPAEDAGGRIFRLAQDIASGKNDKARLALLYYAGSPQGRDQDGSDLARREALLARLVEAETGANLGVLLWKIAESANERANAPVHAMRLIDRLGAEPVLKVARAMGSLDYMRDVLEEIERRRAARGEAGFDVAG</sequence>
<reference evidence="1" key="1">
    <citation type="submission" date="2016-03" db="EMBL/GenBank/DDBJ databases">
        <authorList>
            <person name="Ploux O."/>
        </authorList>
    </citation>
    <scope>NUCLEOTIDE SEQUENCE</scope>
    <source>
        <strain evidence="1">UC10</strain>
    </source>
</reference>
<organism evidence="1">
    <name type="scientific">uncultured Sphingopyxis sp</name>
    <dbReference type="NCBI Taxonomy" id="310581"/>
    <lineage>
        <taxon>Bacteria</taxon>
        <taxon>Pseudomonadati</taxon>
        <taxon>Pseudomonadota</taxon>
        <taxon>Alphaproteobacteria</taxon>
        <taxon>Sphingomonadales</taxon>
        <taxon>Sphingomonadaceae</taxon>
        <taxon>Sphingopyxis</taxon>
        <taxon>environmental samples</taxon>
    </lineage>
</organism>
<dbReference type="Gene3D" id="3.40.50.300">
    <property type="entry name" value="P-loop containing nucleotide triphosphate hydrolases"/>
    <property type="match status" value="1"/>
</dbReference>
<dbReference type="AlphaFoldDB" id="A0A1Y5PXB3"/>
<protein>
    <recommendedName>
        <fullName evidence="2">NACHT domain-containing protein</fullName>
    </recommendedName>
</protein>
<dbReference type="RefSeq" id="WP_295323828.1">
    <property type="nucleotide sequence ID" value="NZ_LT598653.1"/>
</dbReference>
<dbReference type="SUPFAM" id="SSF52540">
    <property type="entry name" value="P-loop containing nucleoside triphosphate hydrolases"/>
    <property type="match status" value="1"/>
</dbReference>
<dbReference type="GO" id="GO:0003677">
    <property type="term" value="F:DNA binding"/>
    <property type="evidence" value="ECO:0007669"/>
    <property type="project" value="InterPro"/>
</dbReference>
<dbReference type="EMBL" id="LT598653">
    <property type="protein sequence ID" value="SBV31864.1"/>
    <property type="molecule type" value="Genomic_DNA"/>
</dbReference>